<dbReference type="EMBL" id="PVNG01000062">
    <property type="protein sequence ID" value="PRX43016.1"/>
    <property type="molecule type" value="Genomic_DNA"/>
</dbReference>
<keyword evidence="2" id="KW-1185">Reference proteome</keyword>
<accession>A0A2T0LK38</accession>
<feature type="non-terminal residue" evidence="1">
    <location>
        <position position="1"/>
    </location>
</feature>
<reference evidence="1 2" key="1">
    <citation type="submission" date="2018-03" db="EMBL/GenBank/DDBJ databases">
        <title>Genomic Encyclopedia of Type Strains, Phase III (KMG-III): the genomes of soil and plant-associated and newly described type strains.</title>
        <authorList>
            <person name="Whitman W."/>
        </authorList>
    </citation>
    <scope>NUCLEOTIDE SEQUENCE [LARGE SCALE GENOMIC DNA]</scope>
    <source>
        <strain evidence="1 2">CGMCC 4.7104</strain>
    </source>
</reference>
<comment type="caution">
    <text evidence="1">The sequence shown here is derived from an EMBL/GenBank/DDBJ whole genome shotgun (WGS) entry which is preliminary data.</text>
</comment>
<dbReference type="AlphaFoldDB" id="A0A2T0LK38"/>
<sequence length="69" mass="8215">GILEKRRQLIRDELGKPDEGALFEIANRYALGHRRADQRGDYDPLFLDWIFWWFLATVELTNRLIAARK</sequence>
<protein>
    <submittedName>
        <fullName evidence="1">Uncharacterized protein</fullName>
    </submittedName>
</protein>
<name>A0A2T0LK38_9ACTN</name>
<evidence type="ECO:0000313" key="1">
    <source>
        <dbReference type="EMBL" id="PRX43016.1"/>
    </source>
</evidence>
<evidence type="ECO:0000313" key="2">
    <source>
        <dbReference type="Proteomes" id="UP000238312"/>
    </source>
</evidence>
<proteinExistence type="predicted"/>
<organism evidence="1 2">
    <name type="scientific">Nonomuraea fuscirosea</name>
    <dbReference type="NCBI Taxonomy" id="1291556"/>
    <lineage>
        <taxon>Bacteria</taxon>
        <taxon>Bacillati</taxon>
        <taxon>Actinomycetota</taxon>
        <taxon>Actinomycetes</taxon>
        <taxon>Streptosporangiales</taxon>
        <taxon>Streptosporangiaceae</taxon>
        <taxon>Nonomuraea</taxon>
    </lineage>
</organism>
<dbReference type="Proteomes" id="UP000238312">
    <property type="component" value="Unassembled WGS sequence"/>
</dbReference>
<gene>
    <name evidence="1" type="ORF">B0I32_16212</name>
</gene>